<feature type="region of interest" description="Disordered" evidence="1">
    <location>
        <begin position="17"/>
        <end position="48"/>
    </location>
</feature>
<reference evidence="2" key="1">
    <citation type="journal article" date="2020" name="Phytopathology">
        <title>Genome Sequence Resources of Colletotrichum truncatum, C. plurivorum, C. musicola, and C. sojae: Four Species Pathogenic to Soybean (Glycine max).</title>
        <authorList>
            <person name="Rogerio F."/>
            <person name="Boufleur T.R."/>
            <person name="Ciampi-Guillardi M."/>
            <person name="Sukno S.A."/>
            <person name="Thon M.R."/>
            <person name="Massola Junior N.S."/>
            <person name="Baroncelli R."/>
        </authorList>
    </citation>
    <scope>NUCLEOTIDE SEQUENCE</scope>
    <source>
        <strain evidence="2">LFN0074</strain>
    </source>
</reference>
<evidence type="ECO:0000313" key="2">
    <source>
        <dbReference type="EMBL" id="KAF6838816.1"/>
    </source>
</evidence>
<keyword evidence="3" id="KW-1185">Reference proteome</keyword>
<protein>
    <submittedName>
        <fullName evidence="2">Uncharacterized protein</fullName>
    </submittedName>
</protein>
<comment type="caution">
    <text evidence="2">The sequence shown here is derived from an EMBL/GenBank/DDBJ whole genome shotgun (WGS) entry which is preliminary data.</text>
</comment>
<dbReference type="Proteomes" id="UP000639643">
    <property type="component" value="Unassembled WGS sequence"/>
</dbReference>
<dbReference type="AlphaFoldDB" id="A0A8H6NNB9"/>
<feature type="compositionally biased region" description="Low complexity" evidence="1">
    <location>
        <begin position="156"/>
        <end position="169"/>
    </location>
</feature>
<gene>
    <name evidence="2" type="ORF">CMUS01_04473</name>
</gene>
<dbReference type="EMBL" id="WIGM01000122">
    <property type="protein sequence ID" value="KAF6838816.1"/>
    <property type="molecule type" value="Genomic_DNA"/>
</dbReference>
<evidence type="ECO:0000313" key="3">
    <source>
        <dbReference type="Proteomes" id="UP000639643"/>
    </source>
</evidence>
<name>A0A8H6NNB9_9PEZI</name>
<sequence>MGDVSCKYRRICPDTAPKPENTRAAGEGGATCPRWEGREKGEDGGNMDGPSRLCAVCGTVAPWHVRFDDWADGRSIAGADADADADAARSIFTCTFALPHQARATYLPETFPGNRAQLPALIVLIAIIARHLPKGWGNGRHPRYTETDRRTSTATPLHPVSAVSSASLHLPPPPLKTPGATPPPLALPHVDSSPSRGSSQASSLSPLPHQPSRDPLQLGGDSGGHHHHHHDTGLRMLARWPPVSKPASQGGGGGGGQLAVETLATRCEGDGGRTRRHVGFAEMQFSGGGGGSNSSAAPGDARRSCWSDRRLFRLRSLEMMTVAWNRVPSGGFLEVGSLRRSRRCR</sequence>
<organism evidence="2 3">
    <name type="scientific">Colletotrichum musicola</name>
    <dbReference type="NCBI Taxonomy" id="2175873"/>
    <lineage>
        <taxon>Eukaryota</taxon>
        <taxon>Fungi</taxon>
        <taxon>Dikarya</taxon>
        <taxon>Ascomycota</taxon>
        <taxon>Pezizomycotina</taxon>
        <taxon>Sordariomycetes</taxon>
        <taxon>Hypocreomycetidae</taxon>
        <taxon>Glomerellales</taxon>
        <taxon>Glomerellaceae</taxon>
        <taxon>Colletotrichum</taxon>
        <taxon>Colletotrichum orchidearum species complex</taxon>
    </lineage>
</organism>
<feature type="compositionally biased region" description="Pro residues" evidence="1">
    <location>
        <begin position="170"/>
        <end position="186"/>
    </location>
</feature>
<proteinExistence type="predicted"/>
<accession>A0A8H6NNB9</accession>
<feature type="region of interest" description="Disordered" evidence="1">
    <location>
        <begin position="136"/>
        <end position="232"/>
    </location>
</feature>
<feature type="compositionally biased region" description="Low complexity" evidence="1">
    <location>
        <begin position="187"/>
        <end position="207"/>
    </location>
</feature>
<evidence type="ECO:0000256" key="1">
    <source>
        <dbReference type="SAM" id="MobiDB-lite"/>
    </source>
</evidence>